<evidence type="ECO:0000313" key="1">
    <source>
        <dbReference type="EMBL" id="CEM55621.1"/>
    </source>
</evidence>
<proteinExistence type="predicted"/>
<organism evidence="1">
    <name type="scientific">Chromera velia CCMP2878</name>
    <dbReference type="NCBI Taxonomy" id="1169474"/>
    <lineage>
        <taxon>Eukaryota</taxon>
        <taxon>Sar</taxon>
        <taxon>Alveolata</taxon>
        <taxon>Colpodellida</taxon>
        <taxon>Chromeraceae</taxon>
        <taxon>Chromera</taxon>
    </lineage>
</organism>
<dbReference type="EMBL" id="CDMZ01005894">
    <property type="protein sequence ID" value="CEM55621.1"/>
    <property type="molecule type" value="Genomic_DNA"/>
</dbReference>
<dbReference type="VEuPathDB" id="CryptoDB:Cvel_13698"/>
<protein>
    <recommendedName>
        <fullName evidence="2">TRAF-type domain-containing protein</fullName>
    </recommendedName>
</protein>
<sequence length="192" mass="21431">MQEDGCPETPVPCRVPGCNVAPKRKNLECHLNDPEHRSKHQCLEKKEIDKLEMESANQESLTRTFLIPDFEAKLATMAVNDPIHSGEFSFQDGKYHVTLYPKIEEEGWTGFYLFKDAGSQKGITLVAGVLQVETRECTFWDYSNLIPGQGWGWSGLCETAELVSAARDGGGTLEIRFRISAPSIPLLPDKSD</sequence>
<accession>A0A0G4IEP7</accession>
<name>A0A0G4IEP7_9ALVE</name>
<dbReference type="SUPFAM" id="SSF49599">
    <property type="entry name" value="TRAF domain-like"/>
    <property type="match status" value="2"/>
</dbReference>
<gene>
    <name evidence="1" type="ORF">Cvel_13698</name>
</gene>
<reference evidence="1" key="1">
    <citation type="submission" date="2014-11" db="EMBL/GenBank/DDBJ databases">
        <authorList>
            <person name="Otto D Thomas"/>
            <person name="Naeem Raeece"/>
        </authorList>
    </citation>
    <scope>NUCLEOTIDE SEQUENCE</scope>
</reference>
<evidence type="ECO:0008006" key="2">
    <source>
        <dbReference type="Google" id="ProtNLM"/>
    </source>
</evidence>
<dbReference type="PhylomeDB" id="A0A0G4IEP7"/>
<dbReference type="AlphaFoldDB" id="A0A0G4IEP7"/>